<organism evidence="2 3">
    <name type="scientific">Coprinopsis cinerea (strain Okayama-7 / 130 / ATCC MYA-4618 / FGSC 9003)</name>
    <name type="common">Inky cap fungus</name>
    <name type="synonym">Hormographiella aspergillata</name>
    <dbReference type="NCBI Taxonomy" id="240176"/>
    <lineage>
        <taxon>Eukaryota</taxon>
        <taxon>Fungi</taxon>
        <taxon>Dikarya</taxon>
        <taxon>Basidiomycota</taxon>
        <taxon>Agaricomycotina</taxon>
        <taxon>Agaricomycetes</taxon>
        <taxon>Agaricomycetidae</taxon>
        <taxon>Agaricales</taxon>
        <taxon>Agaricineae</taxon>
        <taxon>Psathyrellaceae</taxon>
        <taxon>Coprinopsis</taxon>
    </lineage>
</organism>
<feature type="transmembrane region" description="Helical" evidence="1">
    <location>
        <begin position="168"/>
        <end position="189"/>
    </location>
</feature>
<sequence length="394" mass="43706">MALSAAPVKPKGPLPGLRMLHVLVTGFLSVAIIGISVKASDVLRRNRWTCYRRPDLYPDLDCPLPTIAFARYIPFLTIAAGGVLVCFINLLRHCMFQFRTSSKWILAESVAGLLGWTAVAIATGVENFREGGREEREIGQKCTAHYLYYHQPERGSRGHFVYCVAQDLTWALTCAVALNYLWGLGLWYLTRREEKRRERFTAGVYALNLMYDQDLSSISFRAVTHPEMASSYSFLSKACHICLVPIIACQATVLASTIYVSQDSPFCNTLCVVYLFPFLLISPCGIITSLINIGGCLSHRNTAPWRRWTIIEACLGLLAWAALAGYSGWLADIGDRSECTGHLEDPSEPRARLPTFFSACVWGKLLWASCLVAAIGYLARIGLFIAAATKRRSG</sequence>
<dbReference type="AlphaFoldDB" id="A8N927"/>
<feature type="transmembrane region" description="Helical" evidence="1">
    <location>
        <begin position="309"/>
        <end position="329"/>
    </location>
</feature>
<keyword evidence="1" id="KW-1133">Transmembrane helix</keyword>
<feature type="transmembrane region" description="Helical" evidence="1">
    <location>
        <begin position="238"/>
        <end position="260"/>
    </location>
</feature>
<feature type="transmembrane region" description="Helical" evidence="1">
    <location>
        <begin position="104"/>
        <end position="125"/>
    </location>
</feature>
<dbReference type="InParanoid" id="A8N927"/>
<keyword evidence="1" id="KW-0812">Transmembrane</keyword>
<evidence type="ECO:0000313" key="2">
    <source>
        <dbReference type="EMBL" id="EAU90518.2"/>
    </source>
</evidence>
<comment type="caution">
    <text evidence="2">The sequence shown here is derived from an EMBL/GenBank/DDBJ whole genome shotgun (WGS) entry which is preliminary data.</text>
</comment>
<feature type="transmembrane region" description="Helical" evidence="1">
    <location>
        <begin position="365"/>
        <end position="388"/>
    </location>
</feature>
<evidence type="ECO:0000256" key="1">
    <source>
        <dbReference type="SAM" id="Phobius"/>
    </source>
</evidence>
<dbReference type="GeneID" id="6007827"/>
<proteinExistence type="predicted"/>
<gene>
    <name evidence="2" type="ORF">CC1G_00902</name>
</gene>
<evidence type="ECO:0000313" key="3">
    <source>
        <dbReference type="Proteomes" id="UP000001861"/>
    </source>
</evidence>
<keyword evidence="3" id="KW-1185">Reference proteome</keyword>
<dbReference type="Proteomes" id="UP000001861">
    <property type="component" value="Unassembled WGS sequence"/>
</dbReference>
<name>A8N927_COPC7</name>
<dbReference type="RefSeq" id="XP_001831355.2">
    <property type="nucleotide sequence ID" value="XM_001831303.2"/>
</dbReference>
<dbReference type="EMBL" id="AACS02000007">
    <property type="protein sequence ID" value="EAU90518.2"/>
    <property type="molecule type" value="Genomic_DNA"/>
</dbReference>
<dbReference type="VEuPathDB" id="FungiDB:CC1G_00902"/>
<feature type="transmembrane region" description="Helical" evidence="1">
    <location>
        <begin position="20"/>
        <end position="39"/>
    </location>
</feature>
<feature type="transmembrane region" description="Helical" evidence="1">
    <location>
        <begin position="272"/>
        <end position="297"/>
    </location>
</feature>
<keyword evidence="1" id="KW-0472">Membrane</keyword>
<feature type="transmembrane region" description="Helical" evidence="1">
    <location>
        <begin position="72"/>
        <end position="92"/>
    </location>
</feature>
<dbReference type="HOGENOM" id="CLU_700231_0_0_1"/>
<dbReference type="KEGG" id="cci:CC1G_00902"/>
<reference evidence="2 3" key="1">
    <citation type="journal article" date="2010" name="Proc. Natl. Acad. Sci. U.S.A.">
        <title>Insights into evolution of multicellular fungi from the assembled chromosomes of the mushroom Coprinopsis cinerea (Coprinus cinereus).</title>
        <authorList>
            <person name="Stajich J.E."/>
            <person name="Wilke S.K."/>
            <person name="Ahren D."/>
            <person name="Au C.H."/>
            <person name="Birren B.W."/>
            <person name="Borodovsky M."/>
            <person name="Burns C."/>
            <person name="Canback B."/>
            <person name="Casselton L.A."/>
            <person name="Cheng C.K."/>
            <person name="Deng J."/>
            <person name="Dietrich F.S."/>
            <person name="Fargo D.C."/>
            <person name="Farman M.L."/>
            <person name="Gathman A.C."/>
            <person name="Goldberg J."/>
            <person name="Guigo R."/>
            <person name="Hoegger P.J."/>
            <person name="Hooker J.B."/>
            <person name="Huggins A."/>
            <person name="James T.Y."/>
            <person name="Kamada T."/>
            <person name="Kilaru S."/>
            <person name="Kodira C."/>
            <person name="Kues U."/>
            <person name="Kupfer D."/>
            <person name="Kwan H.S."/>
            <person name="Lomsadze A."/>
            <person name="Li W."/>
            <person name="Lilly W.W."/>
            <person name="Ma L.J."/>
            <person name="Mackey A.J."/>
            <person name="Manning G."/>
            <person name="Martin F."/>
            <person name="Muraguchi H."/>
            <person name="Natvig D.O."/>
            <person name="Palmerini H."/>
            <person name="Ramesh M.A."/>
            <person name="Rehmeyer C.J."/>
            <person name="Roe B.A."/>
            <person name="Shenoy N."/>
            <person name="Stanke M."/>
            <person name="Ter-Hovhannisyan V."/>
            <person name="Tunlid A."/>
            <person name="Velagapudi R."/>
            <person name="Vision T.J."/>
            <person name="Zeng Q."/>
            <person name="Zolan M.E."/>
            <person name="Pukkila P.J."/>
        </authorList>
    </citation>
    <scope>NUCLEOTIDE SEQUENCE [LARGE SCALE GENOMIC DNA]</scope>
    <source>
        <strain evidence="3">Okayama-7 / 130 / ATCC MYA-4618 / FGSC 9003</strain>
    </source>
</reference>
<accession>A8N927</accession>
<protein>
    <submittedName>
        <fullName evidence="2">Uncharacterized protein</fullName>
    </submittedName>
</protein>